<dbReference type="EMBL" id="JAARRW010000001">
    <property type="protein sequence ID" value="MBC1560461.1"/>
    <property type="molecule type" value="Genomic_DNA"/>
</dbReference>
<dbReference type="RefSeq" id="WP_185428350.1">
    <property type="nucleotide sequence ID" value="NZ_JAARRW010000001.1"/>
</dbReference>
<gene>
    <name evidence="3" type="ORF">HB902_00155</name>
</gene>
<evidence type="ECO:0000313" key="3">
    <source>
        <dbReference type="EMBL" id="MBC1560461.1"/>
    </source>
</evidence>
<dbReference type="InterPro" id="IPR010679">
    <property type="entry name" value="DUF1254"/>
</dbReference>
<dbReference type="InterPro" id="IPR037050">
    <property type="entry name" value="DUF1254_sf"/>
</dbReference>
<accession>A0A7X0XG71</accession>
<evidence type="ECO:0000259" key="2">
    <source>
        <dbReference type="Pfam" id="PF06863"/>
    </source>
</evidence>
<dbReference type="Gene3D" id="2.60.40.1610">
    <property type="entry name" value="Domain of unknown function DUF1254"/>
    <property type="match status" value="1"/>
</dbReference>
<dbReference type="AlphaFoldDB" id="A0A7X0XG71"/>
<comment type="caution">
    <text evidence="3">The sequence shown here is derived from an EMBL/GenBank/DDBJ whole genome shotgun (WGS) entry which is preliminary data.</text>
</comment>
<dbReference type="Proteomes" id="UP000541955">
    <property type="component" value="Unassembled WGS sequence"/>
</dbReference>
<feature type="domain" description="DUF1214" evidence="1">
    <location>
        <begin position="323"/>
        <end position="432"/>
    </location>
</feature>
<organism evidence="3 4">
    <name type="scientific">Listeria booriae</name>
    <dbReference type="NCBI Taxonomy" id="1552123"/>
    <lineage>
        <taxon>Bacteria</taxon>
        <taxon>Bacillati</taxon>
        <taxon>Bacillota</taxon>
        <taxon>Bacilli</taxon>
        <taxon>Bacillales</taxon>
        <taxon>Listeriaceae</taxon>
        <taxon>Listeria</taxon>
    </lineage>
</organism>
<proteinExistence type="predicted"/>
<evidence type="ECO:0000313" key="4">
    <source>
        <dbReference type="Proteomes" id="UP000541955"/>
    </source>
</evidence>
<name>A0A7X0XG71_9LIST</name>
<feature type="domain" description="DUF1254" evidence="2">
    <location>
        <begin position="46"/>
        <end position="173"/>
    </location>
</feature>
<dbReference type="PANTHER" id="PTHR36509">
    <property type="entry name" value="BLL3101 PROTEIN"/>
    <property type="match status" value="1"/>
</dbReference>
<reference evidence="3 4" key="1">
    <citation type="submission" date="2020-03" db="EMBL/GenBank/DDBJ databases">
        <title>Soil Listeria distribution.</title>
        <authorList>
            <person name="Liao J."/>
            <person name="Wiedmann M."/>
        </authorList>
    </citation>
    <scope>NUCLEOTIDE SEQUENCE [LARGE SCALE GENOMIC DNA]</scope>
    <source>
        <strain evidence="3 4">FSL L7-1387</strain>
    </source>
</reference>
<protein>
    <submittedName>
        <fullName evidence="3">DUF1254 domain-containing protein</fullName>
    </submittedName>
</protein>
<evidence type="ECO:0000259" key="1">
    <source>
        <dbReference type="Pfam" id="PF06742"/>
    </source>
</evidence>
<dbReference type="Pfam" id="PF06863">
    <property type="entry name" value="DUF1254"/>
    <property type="match status" value="1"/>
</dbReference>
<sequence>MIQKQLNTTEKLAIDAYIYGFPLLFNLEQMKRYVEEGIGANLAAPFNHFSHAKTLATPEDTFVTINNDTIYSMAQLDLSVGAIVLHVPDVGDRYYVLQFVDAWTNNFAYVGKRGTGTKAGDFYLTPPGWSGTVPENMQQIKVPTRLASIVGRWVCDGEADIPNVSALQELTTLTVVDTDKAPLGFPEVTETVPAEIQFYEKLRVAMHDLVPSQQDITLQNTFLPLGLAEGDKSPLLHVEKAVYDALKNGQVMGLATIKKTLLSGVAESENGWRITFHSFDYNADFFEVGTINSPEWIIADRKVAIVERAIAAMGGLWGNHGYEAAYVATWTDAEEKTLNGANDYTLTLNPVPPVDAFWSITMYDAPDFYLVDNPIQRYSIGDRTPGIQYEEDGSLTVYMSVKEPTDPKKRANWLPTPAGDFRPVMRMYQPDKSVIAREYHFPAIKKV</sequence>
<dbReference type="Pfam" id="PF06742">
    <property type="entry name" value="DUF1214"/>
    <property type="match status" value="1"/>
</dbReference>
<dbReference type="InterPro" id="IPR010621">
    <property type="entry name" value="DUF1214"/>
</dbReference>
<dbReference type="PANTHER" id="PTHR36509:SF2">
    <property type="entry name" value="BLL3101 PROTEIN"/>
    <property type="match status" value="1"/>
</dbReference>
<dbReference type="Gene3D" id="2.60.120.600">
    <property type="entry name" value="Domain of unknown function DUF1214, C-terminal domain"/>
    <property type="match status" value="1"/>
</dbReference>
<dbReference type="SUPFAM" id="SSF160935">
    <property type="entry name" value="VPA0735-like"/>
    <property type="match status" value="1"/>
</dbReference>
<dbReference type="InterPro" id="IPR037049">
    <property type="entry name" value="DUF1214_C_sf"/>
</dbReference>